<dbReference type="EMBL" id="NCKV01002204">
    <property type="protein sequence ID" value="RWS27174.1"/>
    <property type="molecule type" value="Genomic_DNA"/>
</dbReference>
<name>A0A443SI25_9ACAR</name>
<reference evidence="1 2" key="1">
    <citation type="journal article" date="2018" name="Gigascience">
        <title>Genomes of trombidid mites reveal novel predicted allergens and laterally-transferred genes associated with secondary metabolism.</title>
        <authorList>
            <person name="Dong X."/>
            <person name="Chaisiri K."/>
            <person name="Xia D."/>
            <person name="Armstrong S.D."/>
            <person name="Fang Y."/>
            <person name="Donnelly M.J."/>
            <person name="Kadowaki T."/>
            <person name="McGarry J.W."/>
            <person name="Darby A.C."/>
            <person name="Makepeace B.L."/>
        </authorList>
    </citation>
    <scope>NUCLEOTIDE SEQUENCE [LARGE SCALE GENOMIC DNA]</scope>
    <source>
        <strain evidence="1">UoL-UT</strain>
    </source>
</reference>
<dbReference type="VEuPathDB" id="VectorBase:LDEU004865"/>
<organism evidence="1 2">
    <name type="scientific">Leptotrombidium deliense</name>
    <dbReference type="NCBI Taxonomy" id="299467"/>
    <lineage>
        <taxon>Eukaryota</taxon>
        <taxon>Metazoa</taxon>
        <taxon>Ecdysozoa</taxon>
        <taxon>Arthropoda</taxon>
        <taxon>Chelicerata</taxon>
        <taxon>Arachnida</taxon>
        <taxon>Acari</taxon>
        <taxon>Acariformes</taxon>
        <taxon>Trombidiformes</taxon>
        <taxon>Prostigmata</taxon>
        <taxon>Anystina</taxon>
        <taxon>Parasitengona</taxon>
        <taxon>Trombiculoidea</taxon>
        <taxon>Trombiculidae</taxon>
        <taxon>Leptotrombidium</taxon>
    </lineage>
</organism>
<protein>
    <submittedName>
        <fullName evidence="1">Uncharacterized protein</fullName>
    </submittedName>
</protein>
<gene>
    <name evidence="1" type="ORF">B4U80_09756</name>
</gene>
<proteinExistence type="predicted"/>
<comment type="caution">
    <text evidence="1">The sequence shown here is derived from an EMBL/GenBank/DDBJ whole genome shotgun (WGS) entry which is preliminary data.</text>
</comment>
<dbReference type="Proteomes" id="UP000288716">
    <property type="component" value="Unassembled WGS sequence"/>
</dbReference>
<sequence>MKVRYCTFLRLLLNFRIIFLLTTFLWKTCDAQDFYAGFYSYHPAYLNDRHAARRIIQRIPLGLPVGGPTEHGKGLPSGLMAYVVKLGGWQNMWTAYHSLTSPFAAQKVFGQPILFEENYIAYWR</sequence>
<keyword evidence="2" id="KW-1185">Reference proteome</keyword>
<dbReference type="OrthoDB" id="10437643at2759"/>
<dbReference type="AlphaFoldDB" id="A0A443SI25"/>
<evidence type="ECO:0000313" key="1">
    <source>
        <dbReference type="EMBL" id="RWS27174.1"/>
    </source>
</evidence>
<accession>A0A443SI25</accession>
<evidence type="ECO:0000313" key="2">
    <source>
        <dbReference type="Proteomes" id="UP000288716"/>
    </source>
</evidence>